<evidence type="ECO:0000313" key="2">
    <source>
        <dbReference type="Proteomes" id="UP001239795"/>
    </source>
</evidence>
<proteinExistence type="predicted"/>
<dbReference type="AlphaFoldDB" id="A0AAI9XPA7"/>
<organism evidence="1 2">
    <name type="scientific">Colletotrichum melonis</name>
    <dbReference type="NCBI Taxonomy" id="1209925"/>
    <lineage>
        <taxon>Eukaryota</taxon>
        <taxon>Fungi</taxon>
        <taxon>Dikarya</taxon>
        <taxon>Ascomycota</taxon>
        <taxon>Pezizomycotina</taxon>
        <taxon>Sordariomycetes</taxon>
        <taxon>Hypocreomycetidae</taxon>
        <taxon>Glomerellales</taxon>
        <taxon>Glomerellaceae</taxon>
        <taxon>Colletotrichum</taxon>
        <taxon>Colletotrichum acutatum species complex</taxon>
    </lineage>
</organism>
<feature type="non-terminal residue" evidence="1">
    <location>
        <position position="1"/>
    </location>
</feature>
<reference evidence="1 2" key="1">
    <citation type="submission" date="2016-10" db="EMBL/GenBank/DDBJ databases">
        <title>The genome sequence of Colletotrichum fioriniae PJ7.</title>
        <authorList>
            <person name="Baroncelli R."/>
        </authorList>
    </citation>
    <scope>NUCLEOTIDE SEQUENCE [LARGE SCALE GENOMIC DNA]</scope>
    <source>
        <strain evidence="1">Col 31</strain>
    </source>
</reference>
<protein>
    <submittedName>
        <fullName evidence="1">Uncharacterized protein</fullName>
    </submittedName>
</protein>
<dbReference type="EMBL" id="MLGG01000024">
    <property type="protein sequence ID" value="KAK1455200.1"/>
    <property type="molecule type" value="Genomic_DNA"/>
</dbReference>
<accession>A0AAI9XPA7</accession>
<comment type="caution">
    <text evidence="1">The sequence shown here is derived from an EMBL/GenBank/DDBJ whole genome shotgun (WGS) entry which is preliminary data.</text>
</comment>
<keyword evidence="2" id="KW-1185">Reference proteome</keyword>
<evidence type="ECO:0000313" key="1">
    <source>
        <dbReference type="EMBL" id="KAK1455200.1"/>
    </source>
</evidence>
<dbReference type="Proteomes" id="UP001239795">
    <property type="component" value="Unassembled WGS sequence"/>
</dbReference>
<gene>
    <name evidence="1" type="ORF">CMEL01_03960</name>
</gene>
<name>A0AAI9XPA7_9PEZI</name>
<sequence length="172" mass="19704">INVLARSLDIDYLSYGALLTGLKSASVHDAVAERGYDIQTNFLGIPPHLGFFSQWAPSHTRRVEVSMFVRWAQFFVWALSYALVCRLLGGGTSLLRRQFLRVSSFFKLRKFGYICTVYWKPSLQMSGDVRLRTKSLHSVPVFSSPDNVGFMRNLNFERSVSDHDWSHETNFS</sequence>